<reference evidence="1 2" key="1">
    <citation type="submission" date="2020-01" db="EMBL/GenBank/DDBJ databases">
        <authorList>
            <person name="Lee S.D."/>
        </authorList>
    </citation>
    <scope>NUCLEOTIDE SEQUENCE [LARGE SCALE GENOMIC DNA]</scope>
    <source>
        <strain evidence="1 2">SAP-35</strain>
    </source>
</reference>
<gene>
    <name evidence="1" type="ORF">GW587_24230</name>
</gene>
<name>A0ABX0FRR3_9BURK</name>
<reference evidence="2" key="2">
    <citation type="submission" date="2023-07" db="EMBL/GenBank/DDBJ databases">
        <title>Duganella aceri sp. nov., isolated from tree sap.</title>
        <authorList>
            <person name="Kim I.S."/>
        </authorList>
    </citation>
    <scope>NUCLEOTIDE SEQUENCE [LARGE SCALE GENOMIC DNA]</scope>
    <source>
        <strain evidence="2">SAP-35</strain>
    </source>
</reference>
<accession>A0ABX0FRR3</accession>
<sequence length="100" mass="10315">MNASNNATTLRKSHCVSESPWAWVPGAVPDAIPAPKAESADHADGHGGWVRVNDVSQPTMTVHASKGDGKVGVIGSSAGGKLDTSIRVTKKTPPTFLVQA</sequence>
<organism evidence="1 2">
    <name type="scientific">Duganella aceris</name>
    <dbReference type="NCBI Taxonomy" id="2703883"/>
    <lineage>
        <taxon>Bacteria</taxon>
        <taxon>Pseudomonadati</taxon>
        <taxon>Pseudomonadota</taxon>
        <taxon>Betaproteobacteria</taxon>
        <taxon>Burkholderiales</taxon>
        <taxon>Oxalobacteraceae</taxon>
        <taxon>Telluria group</taxon>
        <taxon>Duganella</taxon>
    </lineage>
</organism>
<proteinExistence type="predicted"/>
<evidence type="ECO:0000313" key="2">
    <source>
        <dbReference type="Proteomes" id="UP000666369"/>
    </source>
</evidence>
<dbReference type="Proteomes" id="UP000666369">
    <property type="component" value="Unassembled WGS sequence"/>
</dbReference>
<comment type="caution">
    <text evidence="1">The sequence shown here is derived from an EMBL/GenBank/DDBJ whole genome shotgun (WGS) entry which is preliminary data.</text>
</comment>
<dbReference type="EMBL" id="JAADJT010000012">
    <property type="protein sequence ID" value="NGZ87354.1"/>
    <property type="molecule type" value="Genomic_DNA"/>
</dbReference>
<protein>
    <submittedName>
        <fullName evidence="1">Uncharacterized protein</fullName>
    </submittedName>
</protein>
<keyword evidence="2" id="KW-1185">Reference proteome</keyword>
<evidence type="ECO:0000313" key="1">
    <source>
        <dbReference type="EMBL" id="NGZ87354.1"/>
    </source>
</evidence>
<dbReference type="RefSeq" id="WP_166107460.1">
    <property type="nucleotide sequence ID" value="NZ_JAADJT010000012.1"/>
</dbReference>